<dbReference type="Proteomes" id="UP000085678">
    <property type="component" value="Unplaced"/>
</dbReference>
<accession>A0A1S3JJB0</accession>
<dbReference type="PROSITE" id="PS51751">
    <property type="entry name" value="EXPERA"/>
    <property type="match status" value="2"/>
</dbReference>
<dbReference type="AlphaFoldDB" id="A0A1S3JJB0"/>
<comment type="similarity">
    <text evidence="6">Belongs to the TM6SF family.</text>
</comment>
<dbReference type="GO" id="GO:0012505">
    <property type="term" value="C:endomembrane system"/>
    <property type="evidence" value="ECO:0007669"/>
    <property type="project" value="UniProtKB-SubCell"/>
</dbReference>
<evidence type="ECO:0000313" key="11">
    <source>
        <dbReference type="RefSeq" id="XP_013410472.2"/>
    </source>
</evidence>
<proteinExistence type="inferred from homology"/>
<dbReference type="GO" id="GO:0016020">
    <property type="term" value="C:membrane"/>
    <property type="evidence" value="ECO:0007669"/>
    <property type="project" value="UniProtKB-UniRule"/>
</dbReference>
<dbReference type="InterPro" id="IPR047195">
    <property type="entry name" value="TM6SF1-like"/>
</dbReference>
<evidence type="ECO:0000259" key="9">
    <source>
        <dbReference type="PROSITE" id="PS51751"/>
    </source>
</evidence>
<protein>
    <submittedName>
        <fullName evidence="11">LOW QUALITY PROTEIN: transmembrane 6 superfamily member 1-like</fullName>
    </submittedName>
</protein>
<dbReference type="STRING" id="7574.A0A1S3JJB0"/>
<evidence type="ECO:0000256" key="1">
    <source>
        <dbReference type="ARBA" id="ARBA00004127"/>
    </source>
</evidence>
<evidence type="ECO:0000256" key="2">
    <source>
        <dbReference type="ARBA" id="ARBA00022692"/>
    </source>
</evidence>
<name>A0A1S3JJB0_LINAN</name>
<evidence type="ECO:0000313" key="10">
    <source>
        <dbReference type="Proteomes" id="UP000085678"/>
    </source>
</evidence>
<dbReference type="RefSeq" id="XP_013410472.2">
    <property type="nucleotide sequence ID" value="XM_013555018.2"/>
</dbReference>
<keyword evidence="4 7" id="KW-1133">Transmembrane helix</keyword>
<evidence type="ECO:0000256" key="6">
    <source>
        <dbReference type="ARBA" id="ARBA00034760"/>
    </source>
</evidence>
<dbReference type="PANTHER" id="PTHR14568:SF8">
    <property type="entry name" value="EXPERA DOMAIN-CONTAINING PROTEIN"/>
    <property type="match status" value="1"/>
</dbReference>
<keyword evidence="2 7" id="KW-0812">Transmembrane</keyword>
<dbReference type="InParanoid" id="A0A1S3JJB0"/>
<dbReference type="OrthoDB" id="8181520at2759"/>
<evidence type="ECO:0000256" key="5">
    <source>
        <dbReference type="ARBA" id="ARBA00023136"/>
    </source>
</evidence>
<evidence type="ECO:0000256" key="7">
    <source>
        <dbReference type="PROSITE-ProRule" id="PRU01087"/>
    </source>
</evidence>
<feature type="domain" description="EXPERA" evidence="9">
    <location>
        <begin position="65"/>
        <end position="188"/>
    </location>
</feature>
<dbReference type="GeneID" id="106173780"/>
<dbReference type="InterPro" id="IPR033118">
    <property type="entry name" value="EXPERA"/>
</dbReference>
<dbReference type="InterPro" id="IPR036259">
    <property type="entry name" value="MFS_trans_sf"/>
</dbReference>
<feature type="region of interest" description="Disordered" evidence="8">
    <location>
        <begin position="369"/>
        <end position="389"/>
    </location>
</feature>
<keyword evidence="3" id="KW-0677">Repeat</keyword>
<dbReference type="CDD" id="cd21106">
    <property type="entry name" value="TM6SF1-like"/>
    <property type="match status" value="1"/>
</dbReference>
<dbReference type="SUPFAM" id="SSF103473">
    <property type="entry name" value="MFS general substrate transporter"/>
    <property type="match status" value="1"/>
</dbReference>
<sequence length="389" mass="44157">MSAYDATVVFVTSFLAIPLCYFSNYAFNAVQSKNELLVFVIGAVAILLVISITWSLLRKNNTGKTNPLFTVMSIFTLASVVDLISALELDGIIEGFMSFYLKHGEPYLRTAHGTIINYWDGIIHYGLYLSMLSAMAWNQGYHEVGLYWVGSITQSMIVLVLGALTGKYGIKWSFLLNIPYCIVPVWFGVKLLREPVPVLKESSEFTLKSIWKRPIDVLLILYFIFASGLAVMRGMACLDSSMEFTRQYKLQYEPYLGDPGKFGTVQMLTYLFYFLPYYFLSMYGLTNPGCSWMLDWSIIHAGAAAQAQVSYIGSSLHYRTPYLLRVPQDMHVQIVFWSINLSLHVLIVPQLVMYRVVQYPQFFLEKSKTSSTAGDNSWNSLNSKPVKQH</sequence>
<organism evidence="10 11">
    <name type="scientific">Lingula anatina</name>
    <name type="common">Brachiopod</name>
    <name type="synonym">Lingula unguis</name>
    <dbReference type="NCBI Taxonomy" id="7574"/>
    <lineage>
        <taxon>Eukaryota</taxon>
        <taxon>Metazoa</taxon>
        <taxon>Spiralia</taxon>
        <taxon>Lophotrochozoa</taxon>
        <taxon>Brachiopoda</taxon>
        <taxon>Linguliformea</taxon>
        <taxon>Lingulata</taxon>
        <taxon>Lingulida</taxon>
        <taxon>Linguloidea</taxon>
        <taxon>Lingulidae</taxon>
        <taxon>Lingula</taxon>
    </lineage>
</organism>
<reference evidence="11" key="1">
    <citation type="submission" date="2025-08" db="UniProtKB">
        <authorList>
            <consortium name="RefSeq"/>
        </authorList>
    </citation>
    <scope>IDENTIFICATION</scope>
    <source>
        <tissue evidence="11">Gonads</tissue>
    </source>
</reference>
<evidence type="ECO:0000256" key="3">
    <source>
        <dbReference type="ARBA" id="ARBA00022737"/>
    </source>
</evidence>
<dbReference type="Pfam" id="PF26083">
    <property type="entry name" value="TM_Tm6sf2"/>
    <property type="match status" value="1"/>
</dbReference>
<gene>
    <name evidence="11" type="primary">LOC106173780</name>
</gene>
<comment type="subcellular location">
    <subcellularLocation>
        <location evidence="1">Endomembrane system</location>
        <topology evidence="1">Multi-pass membrane protein</topology>
    </subcellularLocation>
</comment>
<keyword evidence="10" id="KW-1185">Reference proteome</keyword>
<evidence type="ECO:0000256" key="8">
    <source>
        <dbReference type="SAM" id="MobiDB-lite"/>
    </source>
</evidence>
<feature type="domain" description="EXPERA" evidence="9">
    <location>
        <begin position="215"/>
        <end position="353"/>
    </location>
</feature>
<evidence type="ECO:0000256" key="4">
    <source>
        <dbReference type="ARBA" id="ARBA00022989"/>
    </source>
</evidence>
<dbReference type="PANTHER" id="PTHR14568">
    <property type="entry name" value="TRANSMEMBRANE SUPERFAMILY 6 MEMBER 1/2"/>
    <property type="match status" value="1"/>
</dbReference>
<dbReference type="KEGG" id="lak:106173780"/>
<dbReference type="InterPro" id="IPR059044">
    <property type="entry name" value="TM_Tm6sf1/2"/>
</dbReference>
<keyword evidence="5 7" id="KW-0472">Membrane</keyword>